<evidence type="ECO:0000256" key="2">
    <source>
        <dbReference type="PROSITE-ProRule" id="PRU00473"/>
    </source>
</evidence>
<dbReference type="SUPFAM" id="SSF103088">
    <property type="entry name" value="OmpA-like"/>
    <property type="match status" value="1"/>
</dbReference>
<dbReference type="EMBL" id="CP032125">
    <property type="protein sequence ID" value="AXX99495.1"/>
    <property type="molecule type" value="Genomic_DNA"/>
</dbReference>
<proteinExistence type="predicted"/>
<dbReference type="Gene3D" id="3.30.1330.60">
    <property type="entry name" value="OmpA-like domain"/>
    <property type="match status" value="1"/>
</dbReference>
<sequence length="519" mass="55827">MGFLRVAFFATVFAIGLGLPAVSQDVTLTSRDGKISISGKLLTYDGEYFRIDSEFGALTLDGSGVTCAGVGCPDLKGFVAEFTIVGSKTMGDVLLPALIESFAVQSSMTLQRIVTDDAHFTYVLSLSDTGSAVARIGFRLTNTDVGFADMLAGQADMVLATREVTQTEAKAAKAAELGDMTQPARSRIVGLDGVVPVVAPDNPVRAVSLDDLARLFAGQITNWQEIGGPDAPVYLHMMAADSGLAQQFMRKVMGRSDLQLSGNVVRHGAAAELVDAVARDPFAIGISRFSELGNARKVALRGACGMDFSATRQSLKTEDYPLTMPLFLYTPARRLPKTAREFLAFLRSPAAQRVVQRVGFVDQQVGETGIERQGQRLANAIALAGEETPLDELQRMVTVLRPAKRLTVTFRFETGSTRLDAQSRGNVILLARLLEAGYFGGRELMFVGFSDGEGDAAVNRKIAKRRAAAVRTAVTNVATTLKPSELPLSVEGFGEALPMACDDSDWGRDINRRVEVWVK</sequence>
<evidence type="ECO:0000313" key="5">
    <source>
        <dbReference type="Proteomes" id="UP000261704"/>
    </source>
</evidence>
<evidence type="ECO:0000259" key="3">
    <source>
        <dbReference type="PROSITE" id="PS51123"/>
    </source>
</evidence>
<keyword evidence="5" id="KW-1185">Reference proteome</keyword>
<dbReference type="OrthoDB" id="9790048at2"/>
<evidence type="ECO:0000256" key="1">
    <source>
        <dbReference type="ARBA" id="ARBA00022729"/>
    </source>
</evidence>
<keyword evidence="1" id="KW-0732">Signal</keyword>
<organism evidence="4 5">
    <name type="scientific">Profundibacter amoris</name>
    <dbReference type="NCBI Taxonomy" id="2171755"/>
    <lineage>
        <taxon>Bacteria</taxon>
        <taxon>Pseudomonadati</taxon>
        <taxon>Pseudomonadota</taxon>
        <taxon>Alphaproteobacteria</taxon>
        <taxon>Rhodobacterales</taxon>
        <taxon>Paracoccaceae</taxon>
        <taxon>Profundibacter</taxon>
    </lineage>
</organism>
<dbReference type="KEGG" id="pamo:BAR1_17090"/>
<dbReference type="PANTHER" id="PTHR30570:SF1">
    <property type="entry name" value="PHOSPHATE-BINDING PROTEIN PSTS"/>
    <property type="match status" value="1"/>
</dbReference>
<dbReference type="Proteomes" id="UP000261704">
    <property type="component" value="Chromosome"/>
</dbReference>
<accession>A0A347UKW7</accession>
<dbReference type="AlphaFoldDB" id="A0A347UKW7"/>
<keyword evidence="2" id="KW-0472">Membrane</keyword>
<dbReference type="PANTHER" id="PTHR30570">
    <property type="entry name" value="PERIPLASMIC PHOSPHATE BINDING COMPONENT OF PHOSPHATE ABC TRANSPORTER"/>
    <property type="match status" value="1"/>
</dbReference>
<dbReference type="Pfam" id="PF00691">
    <property type="entry name" value="OmpA"/>
    <property type="match status" value="1"/>
</dbReference>
<evidence type="ECO:0000313" key="4">
    <source>
        <dbReference type="EMBL" id="AXX99495.1"/>
    </source>
</evidence>
<name>A0A347UKW7_9RHOB</name>
<dbReference type="InterPro" id="IPR024370">
    <property type="entry name" value="PBP_domain"/>
</dbReference>
<feature type="domain" description="OmpA-like" evidence="3">
    <location>
        <begin position="399"/>
        <end position="519"/>
    </location>
</feature>
<dbReference type="PROSITE" id="PS51123">
    <property type="entry name" value="OMPA_2"/>
    <property type="match status" value="1"/>
</dbReference>
<dbReference type="RefSeq" id="WP_118944146.1">
    <property type="nucleotide sequence ID" value="NZ_CP032125.1"/>
</dbReference>
<dbReference type="InterPro" id="IPR050811">
    <property type="entry name" value="Phosphate_ABC_transporter"/>
</dbReference>
<dbReference type="GO" id="GO:0016020">
    <property type="term" value="C:membrane"/>
    <property type="evidence" value="ECO:0007669"/>
    <property type="project" value="UniProtKB-UniRule"/>
</dbReference>
<gene>
    <name evidence="4" type="ORF">BAR1_17090</name>
</gene>
<dbReference type="Gene3D" id="3.40.190.10">
    <property type="entry name" value="Periplasmic binding protein-like II"/>
    <property type="match status" value="2"/>
</dbReference>
<protein>
    <submittedName>
        <fullName evidence="4">Cell envelope biogenesis protein OmpA</fullName>
    </submittedName>
</protein>
<dbReference type="Pfam" id="PF12849">
    <property type="entry name" value="PBP_like_2"/>
    <property type="match status" value="1"/>
</dbReference>
<dbReference type="CDD" id="cd07185">
    <property type="entry name" value="OmpA_C-like"/>
    <property type="match status" value="1"/>
</dbReference>
<dbReference type="InterPro" id="IPR036737">
    <property type="entry name" value="OmpA-like_sf"/>
</dbReference>
<reference evidence="4 5" key="1">
    <citation type="submission" date="2018-09" db="EMBL/GenBank/DDBJ databases">
        <title>Profundibacter amoris BAR1 gen. nov., sp. nov., a new member of the Roseobacter clade isolated at Lokis Castle Vent Field on the Arctic Mid-Oceanic Ridge.</title>
        <authorList>
            <person name="Le Moine Bauer S."/>
            <person name="Sjoeberg A.G."/>
            <person name="L'Haridon S."/>
            <person name="Stokke R."/>
            <person name="Roalkvam I."/>
            <person name="Steen I.H."/>
            <person name="Dahle H."/>
        </authorList>
    </citation>
    <scope>NUCLEOTIDE SEQUENCE [LARGE SCALE GENOMIC DNA]</scope>
    <source>
        <strain evidence="4 5">BAR1</strain>
    </source>
</reference>
<dbReference type="InterPro" id="IPR006665">
    <property type="entry name" value="OmpA-like"/>
</dbReference>
<dbReference type="SUPFAM" id="SSF53850">
    <property type="entry name" value="Periplasmic binding protein-like II"/>
    <property type="match status" value="1"/>
</dbReference>